<proteinExistence type="predicted"/>
<accession>A0AAU7X919</accession>
<dbReference type="EMBL" id="CP158568">
    <property type="protein sequence ID" value="XBY44223.1"/>
    <property type="molecule type" value="Genomic_DNA"/>
</dbReference>
<keyword evidence="2" id="KW-0238">DNA-binding</keyword>
<gene>
    <name evidence="2" type="ORF">ABS361_19625</name>
</gene>
<name>A0AAU7X919_9HYPH</name>
<dbReference type="GO" id="GO:0003700">
    <property type="term" value="F:DNA-binding transcription factor activity"/>
    <property type="evidence" value="ECO:0007669"/>
    <property type="project" value="InterPro"/>
</dbReference>
<dbReference type="AlphaFoldDB" id="A0AAU7X919"/>
<reference evidence="2" key="1">
    <citation type="submission" date="2024-06" db="EMBL/GenBank/DDBJ databases">
        <title>Methylostella associata gen. nov., sp. nov., a novel Ancalomicrobiaceae-affiliated facultatively methylotrophic bacteria that feed on methanotrophs of the genus Methylococcus.</title>
        <authorList>
            <person name="Saltykova V."/>
            <person name="Danilova O.V."/>
            <person name="Oshkin I.Y."/>
            <person name="Belova S.E."/>
            <person name="Pimenov N.V."/>
            <person name="Dedysh S.N."/>
        </authorList>
    </citation>
    <scope>NUCLEOTIDE SEQUENCE</scope>
    <source>
        <strain evidence="2">S20</strain>
    </source>
</reference>
<dbReference type="SUPFAM" id="SSF88659">
    <property type="entry name" value="Sigma3 and sigma4 domains of RNA polymerase sigma factors"/>
    <property type="match status" value="1"/>
</dbReference>
<organism evidence="2">
    <name type="scientific">Methyloraptor flagellatus</name>
    <dbReference type="NCBI Taxonomy" id="3162530"/>
    <lineage>
        <taxon>Bacteria</taxon>
        <taxon>Pseudomonadati</taxon>
        <taxon>Pseudomonadota</taxon>
        <taxon>Alphaproteobacteria</taxon>
        <taxon>Hyphomicrobiales</taxon>
        <taxon>Ancalomicrobiaceae</taxon>
        <taxon>Methyloraptor</taxon>
    </lineage>
</organism>
<feature type="domain" description="RNA polymerase sigma-70 region 4" evidence="1">
    <location>
        <begin position="1"/>
        <end position="48"/>
    </location>
</feature>
<protein>
    <submittedName>
        <fullName evidence="2">Sigma factor-like helix-turn-helix DNA-binding protein</fullName>
    </submittedName>
</protein>
<dbReference type="GO" id="GO:0006352">
    <property type="term" value="P:DNA-templated transcription initiation"/>
    <property type="evidence" value="ECO:0007669"/>
    <property type="project" value="InterPro"/>
</dbReference>
<evidence type="ECO:0000313" key="2">
    <source>
        <dbReference type="EMBL" id="XBY44223.1"/>
    </source>
</evidence>
<dbReference type="Pfam" id="PF04545">
    <property type="entry name" value="Sigma70_r4"/>
    <property type="match status" value="1"/>
</dbReference>
<dbReference type="KEGG" id="mflg:ABS361_19625"/>
<dbReference type="InterPro" id="IPR036388">
    <property type="entry name" value="WH-like_DNA-bd_sf"/>
</dbReference>
<dbReference type="GO" id="GO:0003677">
    <property type="term" value="F:DNA binding"/>
    <property type="evidence" value="ECO:0007669"/>
    <property type="project" value="UniProtKB-KW"/>
</dbReference>
<dbReference type="InterPro" id="IPR013324">
    <property type="entry name" value="RNA_pol_sigma_r3/r4-like"/>
</dbReference>
<dbReference type="Gene3D" id="1.10.10.10">
    <property type="entry name" value="Winged helix-like DNA-binding domain superfamily/Winged helix DNA-binding domain"/>
    <property type="match status" value="1"/>
</dbReference>
<dbReference type="CDD" id="cd06171">
    <property type="entry name" value="Sigma70_r4"/>
    <property type="match status" value="1"/>
</dbReference>
<dbReference type="InterPro" id="IPR007630">
    <property type="entry name" value="RNA_pol_sigma70_r4"/>
</dbReference>
<sequence>MATLPAEQVELVRQAFFGGLSHSEIAERTGLPLGTVKSRIRLAFTRLRRALEGDGAIDL</sequence>
<evidence type="ECO:0000259" key="1">
    <source>
        <dbReference type="Pfam" id="PF04545"/>
    </source>
</evidence>